<comment type="caution">
    <text evidence="1">The sequence shown here is derived from an EMBL/GenBank/DDBJ whole genome shotgun (WGS) entry which is preliminary data.</text>
</comment>
<dbReference type="OrthoDB" id="3261578at2759"/>
<organism evidence="1 2">
    <name type="scientific">Guyanagaster necrorhizus</name>
    <dbReference type="NCBI Taxonomy" id="856835"/>
    <lineage>
        <taxon>Eukaryota</taxon>
        <taxon>Fungi</taxon>
        <taxon>Dikarya</taxon>
        <taxon>Basidiomycota</taxon>
        <taxon>Agaricomycotina</taxon>
        <taxon>Agaricomycetes</taxon>
        <taxon>Agaricomycetidae</taxon>
        <taxon>Agaricales</taxon>
        <taxon>Marasmiineae</taxon>
        <taxon>Physalacriaceae</taxon>
        <taxon>Guyanagaster</taxon>
    </lineage>
</organism>
<sequence length="404" mass="45021">MLTSSRARNSEQIPTILEGDDITGSLTFCLEKEEAIDLIRIKVQGQISTVPLSTSSWNFLDIIKVLWSKDMGDPNMHPTSPLLSGKLVGTHEWHFSIPIPKEVTFAPGFSPYLTAENLGPFPLPQPFHEMNVPTTVQYALIASIKRPGRFRGNAKHGVCVLYHSYCLIAIFRIQTTFGYVPMMRPGPPSILRQLAYRGNSPLPGPEVDPEGRQQLPPALLNGTIFKDREVELQCLFYLAKPLSYTRGTSIPCIAAIRCSDRQALGLLATPSSIPMRLRRSVTLDLPSSSTELRDRGIRKDKHRWRDVIQDFGSCIWWTSGDQGSCRRLEGEIKLWEGLKPTCDFGNFKVQYSVVVLPFSAAAFVPANQGSLLVEQTITIGTVYAPGPRPVFYTTHTEFPFGQLS</sequence>
<dbReference type="GeneID" id="66099357"/>
<dbReference type="InterPro" id="IPR014752">
    <property type="entry name" value="Arrestin-like_C"/>
</dbReference>
<dbReference type="Gene3D" id="2.60.40.640">
    <property type="match status" value="1"/>
</dbReference>
<evidence type="ECO:0000313" key="1">
    <source>
        <dbReference type="EMBL" id="KAG7447131.1"/>
    </source>
</evidence>
<proteinExistence type="predicted"/>
<protein>
    <recommendedName>
        <fullName evidence="3">Arrestin-like N-terminal domain-containing protein</fullName>
    </recommendedName>
</protein>
<evidence type="ECO:0000313" key="2">
    <source>
        <dbReference type="Proteomes" id="UP000812287"/>
    </source>
</evidence>
<accession>A0A9P7VWG1</accession>
<gene>
    <name evidence="1" type="ORF">BT62DRAFT_1004707</name>
</gene>
<dbReference type="RefSeq" id="XP_043040631.1">
    <property type="nucleotide sequence ID" value="XM_043177070.1"/>
</dbReference>
<dbReference type="AlphaFoldDB" id="A0A9P7VWG1"/>
<evidence type="ECO:0008006" key="3">
    <source>
        <dbReference type="Google" id="ProtNLM"/>
    </source>
</evidence>
<dbReference type="EMBL" id="MU250532">
    <property type="protein sequence ID" value="KAG7447131.1"/>
    <property type="molecule type" value="Genomic_DNA"/>
</dbReference>
<name>A0A9P7VWG1_9AGAR</name>
<keyword evidence="2" id="KW-1185">Reference proteome</keyword>
<dbReference type="Proteomes" id="UP000812287">
    <property type="component" value="Unassembled WGS sequence"/>
</dbReference>
<reference evidence="1" key="1">
    <citation type="submission" date="2020-11" db="EMBL/GenBank/DDBJ databases">
        <title>Adaptations for nitrogen fixation in a non-lichenized fungal sporocarp promotes dispersal by wood-feeding termites.</title>
        <authorList>
            <consortium name="DOE Joint Genome Institute"/>
            <person name="Koch R.A."/>
            <person name="Yoon G."/>
            <person name="Arayal U."/>
            <person name="Lail K."/>
            <person name="Amirebrahimi M."/>
            <person name="Labutti K."/>
            <person name="Lipzen A."/>
            <person name="Riley R."/>
            <person name="Barry K."/>
            <person name="Henrissat B."/>
            <person name="Grigoriev I.V."/>
            <person name="Herr J.R."/>
            <person name="Aime M.C."/>
        </authorList>
    </citation>
    <scope>NUCLEOTIDE SEQUENCE</scope>
    <source>
        <strain evidence="1">MCA 3950</strain>
    </source>
</reference>